<dbReference type="GO" id="GO:0009277">
    <property type="term" value="C:fungal-type cell wall"/>
    <property type="evidence" value="ECO:0007669"/>
    <property type="project" value="TreeGrafter"/>
</dbReference>
<feature type="domain" description="Glycoside hydrolase family 65 N-terminal" evidence="7">
    <location>
        <begin position="48"/>
        <end position="314"/>
    </location>
</feature>
<keyword evidence="9" id="KW-1185">Reference proteome</keyword>
<dbReference type="OrthoDB" id="200349at2759"/>
<reference evidence="8" key="1">
    <citation type="journal article" date="2021" name="Nat. Commun.">
        <title>Genetic determinants of endophytism in the Arabidopsis root mycobiome.</title>
        <authorList>
            <person name="Mesny F."/>
            <person name="Miyauchi S."/>
            <person name="Thiergart T."/>
            <person name="Pickel B."/>
            <person name="Atanasova L."/>
            <person name="Karlsson M."/>
            <person name="Huettel B."/>
            <person name="Barry K.W."/>
            <person name="Haridas S."/>
            <person name="Chen C."/>
            <person name="Bauer D."/>
            <person name="Andreopoulos W."/>
            <person name="Pangilinan J."/>
            <person name="LaButti K."/>
            <person name="Riley R."/>
            <person name="Lipzen A."/>
            <person name="Clum A."/>
            <person name="Drula E."/>
            <person name="Henrissat B."/>
            <person name="Kohler A."/>
            <person name="Grigoriev I.V."/>
            <person name="Martin F.M."/>
            <person name="Hacquard S."/>
        </authorList>
    </citation>
    <scope>NUCLEOTIDE SEQUENCE</scope>
    <source>
        <strain evidence="8">MPI-CAGE-CH-0243</strain>
    </source>
</reference>
<name>A0A9P9EGU4_9PLEO</name>
<evidence type="ECO:0000256" key="2">
    <source>
        <dbReference type="ARBA" id="ARBA00006768"/>
    </source>
</evidence>
<comment type="catalytic activity">
    <reaction evidence="1">
        <text>alpha,alpha-trehalose + H2O = alpha-D-glucose + beta-D-glucose</text>
        <dbReference type="Rhea" id="RHEA:32675"/>
        <dbReference type="ChEBI" id="CHEBI:15377"/>
        <dbReference type="ChEBI" id="CHEBI:15903"/>
        <dbReference type="ChEBI" id="CHEBI:16551"/>
        <dbReference type="ChEBI" id="CHEBI:17925"/>
        <dbReference type="EC" id="3.2.1.28"/>
    </reaction>
</comment>
<dbReference type="InterPro" id="IPR005194">
    <property type="entry name" value="Glyco_hydro_65_C"/>
</dbReference>
<dbReference type="AlphaFoldDB" id="A0A9P9EGU4"/>
<accession>A0A9P9EGU4</accession>
<dbReference type="Proteomes" id="UP000700596">
    <property type="component" value="Unassembled WGS sequence"/>
</dbReference>
<dbReference type="Pfam" id="PF03632">
    <property type="entry name" value="Glyco_hydro_65m"/>
    <property type="match status" value="1"/>
</dbReference>
<dbReference type="Gene3D" id="2.70.98.40">
    <property type="entry name" value="Glycoside hydrolase, family 65, N-terminal domain"/>
    <property type="match status" value="1"/>
</dbReference>
<keyword evidence="4" id="KW-0732">Signal</keyword>
<comment type="caution">
    <text evidence="8">The sequence shown here is derived from an EMBL/GenBank/DDBJ whole genome shotgun (WGS) entry which is preliminary data.</text>
</comment>
<dbReference type="GO" id="GO:0004555">
    <property type="term" value="F:alpha,alpha-trehalase activity"/>
    <property type="evidence" value="ECO:0007669"/>
    <property type="project" value="UniProtKB-EC"/>
</dbReference>
<evidence type="ECO:0000313" key="8">
    <source>
        <dbReference type="EMBL" id="KAH7139299.1"/>
    </source>
</evidence>
<comment type="similarity">
    <text evidence="2">Belongs to the glycosyl hydrolase 65 family.</text>
</comment>
<dbReference type="SUPFAM" id="SSF48208">
    <property type="entry name" value="Six-hairpin glycosidases"/>
    <property type="match status" value="1"/>
</dbReference>
<evidence type="ECO:0000313" key="9">
    <source>
        <dbReference type="Proteomes" id="UP000700596"/>
    </source>
</evidence>
<evidence type="ECO:0000256" key="4">
    <source>
        <dbReference type="SAM" id="SignalP"/>
    </source>
</evidence>
<dbReference type="Pfam" id="PF03633">
    <property type="entry name" value="Glyco_hydro_65C"/>
    <property type="match status" value="1"/>
</dbReference>
<dbReference type="PANTHER" id="PTHR11051:SF8">
    <property type="entry name" value="PROTEIN-GLUCOSYLGALACTOSYLHYDROXYLYSINE GLUCOSIDASE"/>
    <property type="match status" value="1"/>
</dbReference>
<dbReference type="PANTHER" id="PTHR11051">
    <property type="entry name" value="GLYCOSYL HYDROLASE-RELATED"/>
    <property type="match status" value="1"/>
</dbReference>
<evidence type="ECO:0000256" key="3">
    <source>
        <dbReference type="ARBA" id="ARBA00012757"/>
    </source>
</evidence>
<evidence type="ECO:0000259" key="6">
    <source>
        <dbReference type="Pfam" id="PF03633"/>
    </source>
</evidence>
<gene>
    <name evidence="8" type="ORF">B0J11DRAFT_555715</name>
</gene>
<dbReference type="Gene3D" id="1.50.10.10">
    <property type="match status" value="1"/>
</dbReference>
<dbReference type="GO" id="GO:0005993">
    <property type="term" value="P:trehalose catabolic process"/>
    <property type="evidence" value="ECO:0007669"/>
    <property type="project" value="TreeGrafter"/>
</dbReference>
<dbReference type="EMBL" id="JAGMWT010000001">
    <property type="protein sequence ID" value="KAH7139299.1"/>
    <property type="molecule type" value="Genomic_DNA"/>
</dbReference>
<dbReference type="Gene3D" id="2.60.120.260">
    <property type="entry name" value="Galactose-binding domain-like"/>
    <property type="match status" value="1"/>
</dbReference>
<dbReference type="SUPFAM" id="SSF49785">
    <property type="entry name" value="Galactose-binding domain-like"/>
    <property type="match status" value="1"/>
</dbReference>
<dbReference type="InterPro" id="IPR008979">
    <property type="entry name" value="Galactose-bd-like_sf"/>
</dbReference>
<evidence type="ECO:0000259" key="5">
    <source>
        <dbReference type="Pfam" id="PF03632"/>
    </source>
</evidence>
<sequence>MLGTSYVFACLLTFFAHRTRANRDVQTRFEGVRWDDDNWRIINRKLETGYYQSRMSLSNGYLGINVAALGPFFEADTPQNGDNINGWPLFDRRQTFASISGFWNYQETIYGTNYPWLSQYGGESVLSGVPHWGSLILKTEAGNVLNASTDTEHIQGYRSTLDVEAAKLSWDYDWKPGGEEEVVNVAYDMFVHKLYINQAIIKLTLIPSRDTNITIYDVLEGSSATNSDFVEKKYEEDSPTIYTAVSPTGVHNVTAYIYSTLRGGENVNVMQVREYSPEGPFNGNSSSIAQSFRLEMEAGQEYVIQKFVGGASSDAFLDPKRTASDASHAAATAGYSKSLRTHIKEWNTIMPKYSVDRYLLANGSIPDDENIRELQIVSVTNPFQILQNTIGPNAIIAAHNNTRLGIDSVPVCGWGSSCYAGLIFWDAEVWISPGLQVSHPFSMKQVIEYRLDKFLMANDNIKTAYSSSQNESGKFSDSSAVYPWTSGRYGNCTGTGPCFDYEYHLNGDIGIAMYNHYAVTGDADYYQDSLLPVHNSIAQFFAELVTYNETSGSYGLFNATDPDEYANNVNNAGFTLALIQKQLRDTNMLNSWFGIEENKNWTNIANRITVPYDKKAGIILEYKNMPGDISVKQADIVLIDDLLHTHSKYSLANLDYYAAKQSLNGPGMTYGVFSIVSNEISPSGCSAYTYDLWSSQPYVRAPWFQYSEQLLDDFEANGGTHPAYPFLTGMGGSNRIAIFGYLGLRLFVDRLDIDPSLPPQIPRLDYRTFYWMGHGINATSNQTHTTLARLPVENFTLPKANTTYLHKPIPVTLGNRRGKFYLDYDSPITVRNRRIGEKPTVAGNILQCQSNVYSEAPYLPGQIPSGAVDGAASTRWQPAFANMTSWITIDTLSTKFDQVTEITFDWADQPPDHYEVIFSNTSHYPPFSNSELPDLVNVTASNTIAISRPWDQTRAHIVQKYKGNQTNITFSEPVWTAQFIHLGISGNQAFSRENSEGATVAEFNVITKKRRVWEEALEGQDGDDDFGREKFSVQDEYAMAVWCIYRSL</sequence>
<feature type="signal peptide" evidence="4">
    <location>
        <begin position="1"/>
        <end position="21"/>
    </location>
</feature>
<dbReference type="InterPro" id="IPR005196">
    <property type="entry name" value="Glyco_hydro_65_N"/>
</dbReference>
<feature type="domain" description="Glycoside hydrolase family 65 C-terminal" evidence="6">
    <location>
        <begin position="745"/>
        <end position="791"/>
    </location>
</feature>
<dbReference type="GO" id="GO:0030246">
    <property type="term" value="F:carbohydrate binding"/>
    <property type="evidence" value="ECO:0007669"/>
    <property type="project" value="InterPro"/>
</dbReference>
<proteinExistence type="inferred from homology"/>
<feature type="chain" id="PRO_5040162595" description="alpha,alpha-trehalase" evidence="4">
    <location>
        <begin position="22"/>
        <end position="1048"/>
    </location>
</feature>
<dbReference type="InterPro" id="IPR008928">
    <property type="entry name" value="6-hairpin_glycosidase_sf"/>
</dbReference>
<dbReference type="InterPro" id="IPR011013">
    <property type="entry name" value="Gal_mutarotase_sf_dom"/>
</dbReference>
<protein>
    <recommendedName>
        <fullName evidence="3">alpha,alpha-trehalase</fullName>
        <ecNumber evidence="3">3.2.1.28</ecNumber>
    </recommendedName>
</protein>
<dbReference type="Pfam" id="PF03636">
    <property type="entry name" value="Glyco_hydro_65N"/>
    <property type="match status" value="1"/>
</dbReference>
<evidence type="ECO:0000259" key="7">
    <source>
        <dbReference type="Pfam" id="PF03636"/>
    </source>
</evidence>
<feature type="domain" description="Glycoside hydrolase family 65 central catalytic" evidence="5">
    <location>
        <begin position="397"/>
        <end position="622"/>
    </location>
</feature>
<dbReference type="InterPro" id="IPR005195">
    <property type="entry name" value="Glyco_hydro_65_M"/>
</dbReference>
<dbReference type="InterPro" id="IPR012341">
    <property type="entry name" value="6hp_glycosidase-like_sf"/>
</dbReference>
<dbReference type="EC" id="3.2.1.28" evidence="3"/>
<dbReference type="InterPro" id="IPR037018">
    <property type="entry name" value="GH65_N"/>
</dbReference>
<evidence type="ECO:0000256" key="1">
    <source>
        <dbReference type="ARBA" id="ARBA00001576"/>
    </source>
</evidence>
<dbReference type="SUPFAM" id="SSF74650">
    <property type="entry name" value="Galactose mutarotase-like"/>
    <property type="match status" value="1"/>
</dbReference>
<organism evidence="8 9">
    <name type="scientific">Dendryphion nanum</name>
    <dbReference type="NCBI Taxonomy" id="256645"/>
    <lineage>
        <taxon>Eukaryota</taxon>
        <taxon>Fungi</taxon>
        <taxon>Dikarya</taxon>
        <taxon>Ascomycota</taxon>
        <taxon>Pezizomycotina</taxon>
        <taxon>Dothideomycetes</taxon>
        <taxon>Pleosporomycetidae</taxon>
        <taxon>Pleosporales</taxon>
        <taxon>Torulaceae</taxon>
        <taxon>Dendryphion</taxon>
    </lineage>
</organism>